<keyword evidence="3" id="KW-1185">Reference proteome</keyword>
<dbReference type="EMBL" id="JAUTDP010000012">
    <property type="protein sequence ID" value="KAK3392043.1"/>
    <property type="molecule type" value="Genomic_DNA"/>
</dbReference>
<keyword evidence="1" id="KW-0732">Signal</keyword>
<protein>
    <recommendedName>
        <fullName evidence="4">Secreted protein</fullName>
    </recommendedName>
</protein>
<accession>A0AAE0P246</accession>
<reference evidence="2" key="1">
    <citation type="journal article" date="2023" name="Mol. Phylogenet. Evol.">
        <title>Genome-scale phylogeny and comparative genomics of the fungal order Sordariales.</title>
        <authorList>
            <person name="Hensen N."/>
            <person name="Bonometti L."/>
            <person name="Westerberg I."/>
            <person name="Brannstrom I.O."/>
            <person name="Guillou S."/>
            <person name="Cros-Aarteil S."/>
            <person name="Calhoun S."/>
            <person name="Haridas S."/>
            <person name="Kuo A."/>
            <person name="Mondo S."/>
            <person name="Pangilinan J."/>
            <person name="Riley R."/>
            <person name="LaButti K."/>
            <person name="Andreopoulos B."/>
            <person name="Lipzen A."/>
            <person name="Chen C."/>
            <person name="Yan M."/>
            <person name="Daum C."/>
            <person name="Ng V."/>
            <person name="Clum A."/>
            <person name="Steindorff A."/>
            <person name="Ohm R.A."/>
            <person name="Martin F."/>
            <person name="Silar P."/>
            <person name="Natvig D.O."/>
            <person name="Lalanne C."/>
            <person name="Gautier V."/>
            <person name="Ament-Velasquez S.L."/>
            <person name="Kruys A."/>
            <person name="Hutchinson M.I."/>
            <person name="Powell A.J."/>
            <person name="Barry K."/>
            <person name="Miller A.N."/>
            <person name="Grigoriev I.V."/>
            <person name="Debuchy R."/>
            <person name="Gladieux P."/>
            <person name="Hiltunen Thoren M."/>
            <person name="Johannesson H."/>
        </authorList>
    </citation>
    <scope>NUCLEOTIDE SEQUENCE</scope>
    <source>
        <strain evidence="2">FGSC 1904</strain>
    </source>
</reference>
<evidence type="ECO:0008006" key="4">
    <source>
        <dbReference type="Google" id="ProtNLM"/>
    </source>
</evidence>
<evidence type="ECO:0000256" key="1">
    <source>
        <dbReference type="SAM" id="SignalP"/>
    </source>
</evidence>
<evidence type="ECO:0000313" key="2">
    <source>
        <dbReference type="EMBL" id="KAK3392043.1"/>
    </source>
</evidence>
<organism evidence="2 3">
    <name type="scientific">Sordaria brevicollis</name>
    <dbReference type="NCBI Taxonomy" id="83679"/>
    <lineage>
        <taxon>Eukaryota</taxon>
        <taxon>Fungi</taxon>
        <taxon>Dikarya</taxon>
        <taxon>Ascomycota</taxon>
        <taxon>Pezizomycotina</taxon>
        <taxon>Sordariomycetes</taxon>
        <taxon>Sordariomycetidae</taxon>
        <taxon>Sordariales</taxon>
        <taxon>Sordariaceae</taxon>
        <taxon>Sordaria</taxon>
    </lineage>
</organism>
<dbReference type="AlphaFoldDB" id="A0AAE0P246"/>
<feature type="signal peptide" evidence="1">
    <location>
        <begin position="1"/>
        <end position="21"/>
    </location>
</feature>
<evidence type="ECO:0000313" key="3">
    <source>
        <dbReference type="Proteomes" id="UP001281003"/>
    </source>
</evidence>
<gene>
    <name evidence="2" type="ORF">B0T20DRAFT_72279</name>
</gene>
<comment type="caution">
    <text evidence="2">The sequence shown here is derived from an EMBL/GenBank/DDBJ whole genome shotgun (WGS) entry which is preliminary data.</text>
</comment>
<dbReference type="Proteomes" id="UP001281003">
    <property type="component" value="Unassembled WGS sequence"/>
</dbReference>
<proteinExistence type="predicted"/>
<name>A0AAE0P246_SORBR</name>
<reference evidence="2" key="2">
    <citation type="submission" date="2023-07" db="EMBL/GenBank/DDBJ databases">
        <authorList>
            <consortium name="Lawrence Berkeley National Laboratory"/>
            <person name="Haridas S."/>
            <person name="Hensen N."/>
            <person name="Bonometti L."/>
            <person name="Westerberg I."/>
            <person name="Brannstrom I.O."/>
            <person name="Guillou S."/>
            <person name="Cros-Aarteil S."/>
            <person name="Calhoun S."/>
            <person name="Kuo A."/>
            <person name="Mondo S."/>
            <person name="Pangilinan J."/>
            <person name="Riley R."/>
            <person name="LaButti K."/>
            <person name="Andreopoulos B."/>
            <person name="Lipzen A."/>
            <person name="Chen C."/>
            <person name="Yanf M."/>
            <person name="Daum C."/>
            <person name="Ng V."/>
            <person name="Clum A."/>
            <person name="Steindorff A."/>
            <person name="Ohm R."/>
            <person name="Martin F."/>
            <person name="Silar P."/>
            <person name="Natvig D."/>
            <person name="Lalanne C."/>
            <person name="Gautier V."/>
            <person name="Ament-velasquez S.L."/>
            <person name="Kruys A."/>
            <person name="Hutchinson M.I."/>
            <person name="Powell A.J."/>
            <person name="Barry K."/>
            <person name="Miller A.N."/>
            <person name="Grigoriev I.V."/>
            <person name="Debuchy R."/>
            <person name="Gladieux P."/>
            <person name="Thoren M.H."/>
            <person name="Johannesson H."/>
        </authorList>
    </citation>
    <scope>NUCLEOTIDE SEQUENCE</scope>
    <source>
        <strain evidence="2">FGSC 1904</strain>
    </source>
</reference>
<sequence>MRQYMLRFCSQVVVLLHVSFSHPLAILARYPLPARLVQDCELSRTKIRRFHERHHNAVHRHHSCSIPSWLLPWPPLCCPFVYSNLPSQFQHCIPACFVPPQPRNNTSPSFRACPCITNSFPILWCHAEPGARGTSKTSRCQNPGTGHKCALSSFRVSPCFLCVAHIGFVLVEILCRTFVRVVW</sequence>
<feature type="chain" id="PRO_5042280530" description="Secreted protein" evidence="1">
    <location>
        <begin position="22"/>
        <end position="183"/>
    </location>
</feature>